<dbReference type="Proteomes" id="UP000018144">
    <property type="component" value="Unassembled WGS sequence"/>
</dbReference>
<feature type="chain" id="PRO_5004651194" evidence="1">
    <location>
        <begin position="17"/>
        <end position="296"/>
    </location>
</feature>
<keyword evidence="1" id="KW-0732">Signal</keyword>
<protein>
    <submittedName>
        <fullName evidence="2">Uncharacterized protein</fullName>
    </submittedName>
</protein>
<reference evidence="2 3" key="1">
    <citation type="journal article" date="2013" name="PLoS Genet.">
        <title>The genome and development-dependent transcriptomes of Pyronema confluens: a window into fungal evolution.</title>
        <authorList>
            <person name="Traeger S."/>
            <person name="Altegoer F."/>
            <person name="Freitag M."/>
            <person name="Gabaldon T."/>
            <person name="Kempken F."/>
            <person name="Kumar A."/>
            <person name="Marcet-Houben M."/>
            <person name="Poggeler S."/>
            <person name="Stajich J.E."/>
            <person name="Nowrousian M."/>
        </authorList>
    </citation>
    <scope>NUCLEOTIDE SEQUENCE [LARGE SCALE GENOMIC DNA]</scope>
    <source>
        <strain evidence="3">CBS 100304</strain>
        <tissue evidence="2">Vegetative mycelium</tissue>
    </source>
</reference>
<dbReference type="EMBL" id="HF936418">
    <property type="protein sequence ID" value="CCX16453.1"/>
    <property type="molecule type" value="Genomic_DNA"/>
</dbReference>
<evidence type="ECO:0000313" key="2">
    <source>
        <dbReference type="EMBL" id="CCX16453.1"/>
    </source>
</evidence>
<keyword evidence="3" id="KW-1185">Reference proteome</keyword>
<name>U4LAJ5_PYROM</name>
<sequence>MKSILILILSVARVIAVPAGLSININLPTSLHSSGSTNRYCIMPMGPCGESNRGDPDAECCHGLTCTKLNDWLHVCQPPREEISALHHGQCAKSDELCGFSDEPEKTCCDQDLKCQWIGKSLAKACQKPRDWVSKKGASKKDQCMEEDEICGYSDQLEKECCDEELKCQFIGRSLLKRCQLPRDWTSKKTQKSPSKKDQCAKKYEVCGVLDEPEKECCDKELKCQYIGRSLRKACQPPRDWAKDQCAREDELCGFADEPEKTCCNGELKCQYLGRSLLKKCQLPKDWVFKVQRQDL</sequence>
<feature type="signal peptide" evidence="1">
    <location>
        <begin position="1"/>
        <end position="16"/>
    </location>
</feature>
<proteinExistence type="predicted"/>
<accession>U4LAJ5</accession>
<evidence type="ECO:0000256" key="1">
    <source>
        <dbReference type="SAM" id="SignalP"/>
    </source>
</evidence>
<evidence type="ECO:0000313" key="3">
    <source>
        <dbReference type="Proteomes" id="UP000018144"/>
    </source>
</evidence>
<gene>
    <name evidence="2" type="ORF">PCON_03096</name>
</gene>
<dbReference type="AlphaFoldDB" id="U4LAJ5"/>
<organism evidence="2 3">
    <name type="scientific">Pyronema omphalodes (strain CBS 100304)</name>
    <name type="common">Pyronema confluens</name>
    <dbReference type="NCBI Taxonomy" id="1076935"/>
    <lineage>
        <taxon>Eukaryota</taxon>
        <taxon>Fungi</taxon>
        <taxon>Dikarya</taxon>
        <taxon>Ascomycota</taxon>
        <taxon>Pezizomycotina</taxon>
        <taxon>Pezizomycetes</taxon>
        <taxon>Pezizales</taxon>
        <taxon>Pyronemataceae</taxon>
        <taxon>Pyronema</taxon>
    </lineage>
</organism>